<evidence type="ECO:0000313" key="1">
    <source>
        <dbReference type="EMBL" id="KER01062.1"/>
    </source>
</evidence>
<dbReference type="EMBL" id="JGVH01000108">
    <property type="protein sequence ID" value="KER01062.1"/>
    <property type="molecule type" value="Genomic_DNA"/>
</dbReference>
<evidence type="ECO:0000313" key="2">
    <source>
        <dbReference type="Proteomes" id="UP000028002"/>
    </source>
</evidence>
<reference evidence="1 2" key="1">
    <citation type="submission" date="2014-03" db="EMBL/GenBank/DDBJ databases">
        <title>Draft Genome of Photorhabdus temperata Meg1.</title>
        <authorList>
            <person name="Hurst S.G.IV."/>
            <person name="Morris K."/>
            <person name="Thomas K."/>
            <person name="Tisa L.S."/>
        </authorList>
    </citation>
    <scope>NUCLEOTIDE SEQUENCE [LARGE SCALE GENOMIC DNA]</scope>
    <source>
        <strain evidence="1 2">Meg1</strain>
    </source>
</reference>
<sequence length="53" mass="6149">MYEVEIIYLSIDSQATTLWVKADNDDGAKREVELLRDIFDEVNVEFKLTGVKK</sequence>
<dbReference type="AlphaFoldDB" id="A0A081RQV9"/>
<proteinExistence type="predicted"/>
<accession>A0A081RQV9</accession>
<name>A0A081RQV9_PHOTE</name>
<dbReference type="RefSeq" id="WP_160171173.1">
    <property type="nucleotide sequence ID" value="NZ_CAWLUD010000108.1"/>
</dbReference>
<dbReference type="PATRIC" id="fig|1393735.3.peg.4432"/>
<dbReference type="Proteomes" id="UP000028002">
    <property type="component" value="Unassembled WGS sequence"/>
</dbReference>
<gene>
    <name evidence="1" type="ORF">MEG1DRAFT_04333</name>
</gene>
<comment type="caution">
    <text evidence="1">The sequence shown here is derived from an EMBL/GenBank/DDBJ whole genome shotgun (WGS) entry which is preliminary data.</text>
</comment>
<protein>
    <submittedName>
        <fullName evidence="1">Uncharacterized protein</fullName>
    </submittedName>
</protein>
<organism evidence="1 2">
    <name type="scientific">Photorhabdus temperata subsp. temperata Meg1</name>
    <dbReference type="NCBI Taxonomy" id="1393735"/>
    <lineage>
        <taxon>Bacteria</taxon>
        <taxon>Pseudomonadati</taxon>
        <taxon>Pseudomonadota</taxon>
        <taxon>Gammaproteobacteria</taxon>
        <taxon>Enterobacterales</taxon>
        <taxon>Morganellaceae</taxon>
        <taxon>Photorhabdus</taxon>
    </lineage>
</organism>